<feature type="compositionally biased region" description="Acidic residues" evidence="3">
    <location>
        <begin position="684"/>
        <end position="693"/>
    </location>
</feature>
<feature type="region of interest" description="Disordered" evidence="3">
    <location>
        <begin position="679"/>
        <end position="717"/>
    </location>
</feature>
<proteinExistence type="predicted"/>
<feature type="domain" description="C2" evidence="5">
    <location>
        <begin position="295"/>
        <end position="406"/>
    </location>
</feature>
<dbReference type="PRINTS" id="PR00360">
    <property type="entry name" value="C2DOMAIN"/>
</dbReference>
<feature type="transmembrane region" description="Helical" evidence="4">
    <location>
        <begin position="758"/>
        <end position="786"/>
    </location>
</feature>
<dbReference type="CDD" id="cd08377">
    <property type="entry name" value="C2C_MCTP_PRT"/>
    <property type="match status" value="1"/>
</dbReference>
<dbReference type="PANTHER" id="PTHR45911:SF4">
    <property type="entry name" value="MULTIPLE C2 AND TRANSMEMBRANE DOMAIN-CONTAINING PROTEIN"/>
    <property type="match status" value="1"/>
</dbReference>
<feature type="domain" description="C2" evidence="5">
    <location>
        <begin position="150"/>
        <end position="269"/>
    </location>
</feature>
<dbReference type="PANTHER" id="PTHR45911">
    <property type="entry name" value="C2 DOMAIN-CONTAINING PROTEIN"/>
    <property type="match status" value="1"/>
</dbReference>
<accession>A0A2G9US69</accession>
<dbReference type="GO" id="GO:0046928">
    <property type="term" value="P:regulation of neurotransmitter secretion"/>
    <property type="evidence" value="ECO:0007669"/>
    <property type="project" value="TreeGrafter"/>
</dbReference>
<evidence type="ECO:0000256" key="4">
    <source>
        <dbReference type="SAM" id="Phobius"/>
    </source>
</evidence>
<dbReference type="GO" id="GO:0030672">
    <property type="term" value="C:synaptic vesicle membrane"/>
    <property type="evidence" value="ECO:0007669"/>
    <property type="project" value="TreeGrafter"/>
</dbReference>
<evidence type="ECO:0000256" key="3">
    <source>
        <dbReference type="SAM" id="MobiDB-lite"/>
    </source>
</evidence>
<evidence type="ECO:0000256" key="2">
    <source>
        <dbReference type="ARBA" id="ARBA00022837"/>
    </source>
</evidence>
<dbReference type="SMART" id="SM00239">
    <property type="entry name" value="C2"/>
    <property type="match status" value="3"/>
</dbReference>
<dbReference type="EMBL" id="KZ345518">
    <property type="protein sequence ID" value="PIO73108.1"/>
    <property type="molecule type" value="Genomic_DNA"/>
</dbReference>
<reference evidence="6 7" key="1">
    <citation type="submission" date="2015-09" db="EMBL/GenBank/DDBJ databases">
        <title>Draft genome of the parasitic nematode Teladorsagia circumcincta isolate WARC Sus (inbred).</title>
        <authorList>
            <person name="Mitreva M."/>
        </authorList>
    </citation>
    <scope>NUCLEOTIDE SEQUENCE [LARGE SCALE GENOMIC DNA]</scope>
    <source>
        <strain evidence="6 7">S</strain>
    </source>
</reference>
<protein>
    <submittedName>
        <fullName evidence="6">C2 domain protein</fullName>
    </submittedName>
</protein>
<dbReference type="InterPro" id="IPR035892">
    <property type="entry name" value="C2_domain_sf"/>
</dbReference>
<keyword evidence="7" id="KW-1185">Reference proteome</keyword>
<keyword evidence="4" id="KW-0812">Transmembrane</keyword>
<dbReference type="CDD" id="cd08376">
    <property type="entry name" value="C2B_MCTP_PRT"/>
    <property type="match status" value="1"/>
</dbReference>
<keyword evidence="4" id="KW-0472">Membrane</keyword>
<dbReference type="FunFam" id="2.60.40.150:FF:000256">
    <property type="entry name" value="Predicted protein"/>
    <property type="match status" value="1"/>
</dbReference>
<dbReference type="PROSITE" id="PS50004">
    <property type="entry name" value="C2"/>
    <property type="match status" value="3"/>
</dbReference>
<feature type="domain" description="C2" evidence="5">
    <location>
        <begin position="447"/>
        <end position="562"/>
    </location>
</feature>
<keyword evidence="1" id="KW-0479">Metal-binding</keyword>
<dbReference type="AlphaFoldDB" id="A0A2G9US69"/>
<evidence type="ECO:0000313" key="6">
    <source>
        <dbReference type="EMBL" id="PIO73108.1"/>
    </source>
</evidence>
<name>A0A2G9US69_TELCI</name>
<dbReference type="Gene3D" id="2.60.40.150">
    <property type="entry name" value="C2 domain"/>
    <property type="match status" value="3"/>
</dbReference>
<feature type="transmembrane region" description="Helical" evidence="4">
    <location>
        <begin position="635"/>
        <end position="659"/>
    </location>
</feature>
<dbReference type="Proteomes" id="UP000230423">
    <property type="component" value="Unassembled WGS sequence"/>
</dbReference>
<evidence type="ECO:0000313" key="7">
    <source>
        <dbReference type="Proteomes" id="UP000230423"/>
    </source>
</evidence>
<dbReference type="CDD" id="cd04042">
    <property type="entry name" value="C2A_MCTP_PRT"/>
    <property type="match status" value="1"/>
</dbReference>
<dbReference type="GO" id="GO:0005509">
    <property type="term" value="F:calcium ion binding"/>
    <property type="evidence" value="ECO:0007669"/>
    <property type="project" value="TreeGrafter"/>
</dbReference>
<keyword evidence="4" id="KW-1133">Transmembrane helix</keyword>
<dbReference type="Pfam" id="PF00168">
    <property type="entry name" value="C2"/>
    <property type="match status" value="3"/>
</dbReference>
<evidence type="ECO:0000259" key="5">
    <source>
        <dbReference type="PROSITE" id="PS50004"/>
    </source>
</evidence>
<dbReference type="InterPro" id="IPR000008">
    <property type="entry name" value="C2_dom"/>
</dbReference>
<dbReference type="SUPFAM" id="SSF49562">
    <property type="entry name" value="C2 domain (Calcium/lipid-binding domain, CaLB)"/>
    <property type="match status" value="3"/>
</dbReference>
<dbReference type="FunFam" id="2.60.40.150:FF:000167">
    <property type="entry name" value="Multiple C2 domains, transmembrane 2a"/>
    <property type="match status" value="1"/>
</dbReference>
<evidence type="ECO:0000256" key="1">
    <source>
        <dbReference type="ARBA" id="ARBA00022723"/>
    </source>
</evidence>
<keyword evidence="2" id="KW-0106">Calcium</keyword>
<gene>
    <name evidence="6" type="ORF">TELCIR_04935</name>
</gene>
<organism evidence="6 7">
    <name type="scientific">Teladorsagia circumcincta</name>
    <name type="common">Brown stomach worm</name>
    <name type="synonym">Ostertagia circumcincta</name>
    <dbReference type="NCBI Taxonomy" id="45464"/>
    <lineage>
        <taxon>Eukaryota</taxon>
        <taxon>Metazoa</taxon>
        <taxon>Ecdysozoa</taxon>
        <taxon>Nematoda</taxon>
        <taxon>Chromadorea</taxon>
        <taxon>Rhabditida</taxon>
        <taxon>Rhabditina</taxon>
        <taxon>Rhabditomorpha</taxon>
        <taxon>Strongyloidea</taxon>
        <taxon>Trichostrongylidae</taxon>
        <taxon>Teladorsagia</taxon>
    </lineage>
</organism>
<sequence length="844" mass="95311">MFVRASDLRAPAPSIAALSLLPVSTSIFFDILGLAPHPTCICAPPPCAAAAVASSQSISSATGAASGQFVGQPYGGGPTYAGAGPPIYGGQQYGGFPYRGRSKRAVEEPEPFWNESCSSETVGTIIEQSMTSSINESRELIIRSLWNHYGRDVLVLSDLNEKDEVKYVALLVKIRLKDGQNLAIRDASGSSDPYVKFKYKDRIVYKSSTIFKNLNPIWDEEFQMLADDMTSPIIIEVFDYDRFCTDDFMGSCSIDISQVKWFQSFESVVDLSDDASPNEELGRIALTISVVPLTTDERDEVSALVQTWTSVVNVVLVEGRNLNVAVSVTPPDPYCKFKLGCEKYKSKICSRTTDPKWIEQFDLHIYELGSETLEVMCQDKRTNTSIGRFAVDLHTFPRDQTIQKWYNLEDTSSALLLLITVSGSHSKDSVVDLTEFNHNDVRNSTVERYDLLHTFDDLKDVGELTVKVFRAEDLLAKDLGGKSDPFAVLELVNTRLQTHTEYKTLNPQWNKLFTFCVKDIHTCLEVTVYDEDPNNKFEFLGKVSIPLLSIRNCERRWYALKNKKLTARVKGQILLELDVIWNPLEKMLAYVFLVEASLFRNTVVELKEFGLTLVDYKNYIQSCFNWDSTTRSVTALSIFVIGVYFFELYHAPLLLLVLFAKCLVYKTVAEDLTPRLSEQLSSKDDDDNEEEKEVDTGGKSPTKPLTTSKSKDKESSSSTIRDTLSSVQETLAVVQNTLVFICALLQRVRNSFNFTQPWLSWLAVGVLTVATILLYFVPLRWIIMVWGINKFTKKLRNPHYIDNNEVLDYLSRVPCDKDLMEWREFSVTSSSNGKEKERTKSKDK</sequence>
<dbReference type="OrthoDB" id="5973539at2759"/>